<dbReference type="Gene3D" id="3.40.720.10">
    <property type="entry name" value="Alkaline Phosphatase, subunit A"/>
    <property type="match status" value="2"/>
</dbReference>
<dbReference type="AlphaFoldDB" id="A0A2P1PUC5"/>
<dbReference type="Pfam" id="PF00884">
    <property type="entry name" value="Sulfatase"/>
    <property type="match status" value="1"/>
</dbReference>
<dbReference type="Pfam" id="PF14559">
    <property type="entry name" value="TPR_19"/>
    <property type="match status" value="2"/>
</dbReference>
<feature type="compositionally biased region" description="Low complexity" evidence="3">
    <location>
        <begin position="715"/>
        <end position="727"/>
    </location>
</feature>
<dbReference type="Proteomes" id="UP000241074">
    <property type="component" value="Chromosome"/>
</dbReference>
<dbReference type="RefSeq" id="WP_106892366.1">
    <property type="nucleotide sequence ID" value="NZ_CP027860.1"/>
</dbReference>
<dbReference type="Gene3D" id="1.25.40.10">
    <property type="entry name" value="Tetratricopeptide repeat domain"/>
    <property type="match status" value="2"/>
</dbReference>
<reference evidence="5 6" key="2">
    <citation type="submission" date="2018-03" db="EMBL/GenBank/DDBJ databases">
        <authorList>
            <person name="Keele B.F."/>
        </authorList>
    </citation>
    <scope>NUCLEOTIDE SEQUENCE [LARGE SCALE GENOMIC DNA]</scope>
    <source>
        <strain evidence="5 6">D13</strain>
    </source>
</reference>
<dbReference type="InterPro" id="IPR050738">
    <property type="entry name" value="Sulfatase"/>
</dbReference>
<feature type="repeat" description="TPR" evidence="2">
    <location>
        <begin position="584"/>
        <end position="617"/>
    </location>
</feature>
<reference evidence="5 6" key="1">
    <citation type="submission" date="2018-03" db="EMBL/GenBank/DDBJ databases">
        <title>Ahniella affigens gen. nov., sp. nov., a gammaproteobacterium isolated from sandy soil near a stream.</title>
        <authorList>
            <person name="Ko Y."/>
            <person name="Kim J.-H."/>
        </authorList>
    </citation>
    <scope>NUCLEOTIDE SEQUENCE [LARGE SCALE GENOMIC DNA]</scope>
    <source>
        <strain evidence="5 6">D13</strain>
    </source>
</reference>
<keyword evidence="2" id="KW-0802">TPR repeat</keyword>
<dbReference type="OrthoDB" id="974590at2"/>
<dbReference type="GO" id="GO:0004065">
    <property type="term" value="F:arylsulfatase activity"/>
    <property type="evidence" value="ECO:0007669"/>
    <property type="project" value="TreeGrafter"/>
</dbReference>
<dbReference type="PANTHER" id="PTHR42693">
    <property type="entry name" value="ARYLSULFATASE FAMILY MEMBER"/>
    <property type="match status" value="1"/>
</dbReference>
<dbReference type="InterPro" id="IPR000917">
    <property type="entry name" value="Sulfatase_N"/>
</dbReference>
<accession>A0A2P1PUC5</accession>
<evidence type="ECO:0000259" key="4">
    <source>
        <dbReference type="Pfam" id="PF00884"/>
    </source>
</evidence>
<organism evidence="5 6">
    <name type="scientific">Ahniella affigens</name>
    <dbReference type="NCBI Taxonomy" id="2021234"/>
    <lineage>
        <taxon>Bacteria</taxon>
        <taxon>Pseudomonadati</taxon>
        <taxon>Pseudomonadota</taxon>
        <taxon>Gammaproteobacteria</taxon>
        <taxon>Lysobacterales</taxon>
        <taxon>Rhodanobacteraceae</taxon>
        <taxon>Ahniella</taxon>
    </lineage>
</organism>
<dbReference type="InterPro" id="IPR011990">
    <property type="entry name" value="TPR-like_helical_dom_sf"/>
</dbReference>
<evidence type="ECO:0000256" key="2">
    <source>
        <dbReference type="PROSITE-ProRule" id="PRU00339"/>
    </source>
</evidence>
<dbReference type="SMART" id="SM00028">
    <property type="entry name" value="TPR"/>
    <property type="match status" value="6"/>
</dbReference>
<gene>
    <name evidence="5" type="ORF">C7S18_15170</name>
</gene>
<dbReference type="CDD" id="cd16148">
    <property type="entry name" value="sulfatase_like"/>
    <property type="match status" value="1"/>
</dbReference>
<keyword evidence="6" id="KW-1185">Reference proteome</keyword>
<dbReference type="SUPFAM" id="SSF48452">
    <property type="entry name" value="TPR-like"/>
    <property type="match status" value="2"/>
</dbReference>
<dbReference type="InterPro" id="IPR019734">
    <property type="entry name" value="TPR_rpt"/>
</dbReference>
<dbReference type="EMBL" id="CP027860">
    <property type="protein sequence ID" value="AVP98445.1"/>
    <property type="molecule type" value="Genomic_DNA"/>
</dbReference>
<proteinExistence type="inferred from homology"/>
<dbReference type="KEGG" id="xba:C7S18_15170"/>
<evidence type="ECO:0000313" key="5">
    <source>
        <dbReference type="EMBL" id="AVP98445.1"/>
    </source>
</evidence>
<protein>
    <recommendedName>
        <fullName evidence="4">Sulfatase N-terminal domain-containing protein</fullName>
    </recommendedName>
</protein>
<comment type="similarity">
    <text evidence="1">Belongs to the sulfatase family.</text>
</comment>
<evidence type="ECO:0000256" key="1">
    <source>
        <dbReference type="ARBA" id="ARBA00008779"/>
    </source>
</evidence>
<name>A0A2P1PUC5_9GAMM</name>
<dbReference type="PANTHER" id="PTHR42693:SF33">
    <property type="entry name" value="ARYLSULFATASE"/>
    <property type="match status" value="1"/>
</dbReference>
<feature type="region of interest" description="Disordered" evidence="3">
    <location>
        <begin position="708"/>
        <end position="727"/>
    </location>
</feature>
<evidence type="ECO:0000256" key="3">
    <source>
        <dbReference type="SAM" id="MobiDB-lite"/>
    </source>
</evidence>
<feature type="domain" description="Sulfatase N-terminal" evidence="4">
    <location>
        <begin position="29"/>
        <end position="307"/>
    </location>
</feature>
<evidence type="ECO:0000313" key="6">
    <source>
        <dbReference type="Proteomes" id="UP000241074"/>
    </source>
</evidence>
<feature type="repeat" description="TPR" evidence="2">
    <location>
        <begin position="516"/>
        <end position="549"/>
    </location>
</feature>
<sequence>MPRIVWIALIALIALAVGLNLLPQAQPRPNVLLVSIDTLRADHVGAYGYPLAKTPTLDALAKQGTLFEEALSSAPITLPSHTTILSGLLPPSHGVRDNGAYAVPDSVDMAAELLAEAGYQTQAFVSAVVLAKRYNIQQGFQLYDDALWSEEDPNLFMIRERQAPETIDRALAWFDGWKQSDPATRKPFFTWVHLFDPHEPHLAPGGIADIAATPYDAEITFADQHLGRLIDALGNAGVLDNTLIIVTADHGESLGEHGEKTHAVFVYRATTHVPLIVRLPSRFPASRRVSTPVHHIDILPTILATLGLPARDLPGRDLRAIPATGDADRPLYSESLLSEVGFGMAPLHAIRQDHFTYIEAPRPELYNLQIDPDERSNVFGVPSNALIANNLELALRDVFADAKRHAHEAGANPLSQESVEMLQSLGYLQSSAERQAVAGMDPKDGIVIYNQLDAARKAGQKGQWPEAEGLVRQILAEVPGHATARGILAFALLRQGKVDAARHEYLTLIADNPQEFRVLGALANLELRQGNMAQASNYFQSALKIAPTFVEALSGLALISMIEGNDLEAETYITQALEIDPDFPGVYRLLADRYFENGQFEAALQSYQQSLRGRPDDFRTLLQAGASARRAAQPELALSYLDKAIRLRPDAYVGHYNRACLVLQTSGLQAALPSLDAALKLEPAVAQLIGTDSDWQAVLDAPELRQRMQRDARARAPAQHAAPMHQD</sequence>
<dbReference type="SUPFAM" id="SSF53649">
    <property type="entry name" value="Alkaline phosphatase-like"/>
    <property type="match status" value="1"/>
</dbReference>
<dbReference type="InterPro" id="IPR017850">
    <property type="entry name" value="Alkaline_phosphatase_core_sf"/>
</dbReference>
<dbReference type="PROSITE" id="PS50005">
    <property type="entry name" value="TPR"/>
    <property type="match status" value="2"/>
</dbReference>